<evidence type="ECO:0000313" key="3">
    <source>
        <dbReference type="Proteomes" id="UP001222325"/>
    </source>
</evidence>
<gene>
    <name evidence="2" type="ORF">B0H15DRAFT_956310</name>
</gene>
<evidence type="ECO:0000256" key="1">
    <source>
        <dbReference type="SAM" id="MobiDB-lite"/>
    </source>
</evidence>
<keyword evidence="3" id="KW-1185">Reference proteome</keyword>
<feature type="compositionally biased region" description="Low complexity" evidence="1">
    <location>
        <begin position="25"/>
        <end position="37"/>
    </location>
</feature>
<evidence type="ECO:0000313" key="2">
    <source>
        <dbReference type="EMBL" id="KAJ7075680.1"/>
    </source>
</evidence>
<feature type="region of interest" description="Disordered" evidence="1">
    <location>
        <begin position="210"/>
        <end position="229"/>
    </location>
</feature>
<reference evidence="2" key="1">
    <citation type="submission" date="2023-03" db="EMBL/GenBank/DDBJ databases">
        <title>Massive genome expansion in bonnet fungi (Mycena s.s.) driven by repeated elements and novel gene families across ecological guilds.</title>
        <authorList>
            <consortium name="Lawrence Berkeley National Laboratory"/>
            <person name="Harder C.B."/>
            <person name="Miyauchi S."/>
            <person name="Viragh M."/>
            <person name="Kuo A."/>
            <person name="Thoen E."/>
            <person name="Andreopoulos B."/>
            <person name="Lu D."/>
            <person name="Skrede I."/>
            <person name="Drula E."/>
            <person name="Henrissat B."/>
            <person name="Morin E."/>
            <person name="Kohler A."/>
            <person name="Barry K."/>
            <person name="LaButti K."/>
            <person name="Morin E."/>
            <person name="Salamov A."/>
            <person name="Lipzen A."/>
            <person name="Mereny Z."/>
            <person name="Hegedus B."/>
            <person name="Baldrian P."/>
            <person name="Stursova M."/>
            <person name="Weitz H."/>
            <person name="Taylor A."/>
            <person name="Grigoriev I.V."/>
            <person name="Nagy L.G."/>
            <person name="Martin F."/>
            <person name="Kauserud H."/>
        </authorList>
    </citation>
    <scope>NUCLEOTIDE SEQUENCE</scope>
    <source>
        <strain evidence="2">CBHHK173m</strain>
    </source>
</reference>
<dbReference type="AlphaFoldDB" id="A0AAD6TUT9"/>
<feature type="region of interest" description="Disordered" evidence="1">
    <location>
        <begin position="1"/>
        <end position="87"/>
    </location>
</feature>
<organism evidence="2 3">
    <name type="scientific">Mycena belliarum</name>
    <dbReference type="NCBI Taxonomy" id="1033014"/>
    <lineage>
        <taxon>Eukaryota</taxon>
        <taxon>Fungi</taxon>
        <taxon>Dikarya</taxon>
        <taxon>Basidiomycota</taxon>
        <taxon>Agaricomycotina</taxon>
        <taxon>Agaricomycetes</taxon>
        <taxon>Agaricomycetidae</taxon>
        <taxon>Agaricales</taxon>
        <taxon>Marasmiineae</taxon>
        <taxon>Mycenaceae</taxon>
        <taxon>Mycena</taxon>
    </lineage>
</organism>
<comment type="caution">
    <text evidence="2">The sequence shown here is derived from an EMBL/GenBank/DDBJ whole genome shotgun (WGS) entry which is preliminary data.</text>
</comment>
<name>A0AAD6TUT9_9AGAR</name>
<protein>
    <submittedName>
        <fullName evidence="2">Uncharacterized protein</fullName>
    </submittedName>
</protein>
<dbReference type="Proteomes" id="UP001222325">
    <property type="component" value="Unassembled WGS sequence"/>
</dbReference>
<sequence>MSAQLEDLNAASSPGKIEDHLEGTSRPYSAPAPSSGRRPIRRRDFPRSTHCRSRSTAATAAPEPSPSRSRRVRRHLPHAVASTPSHFRRALRRPAVICEHERKRPAVICEHERKRLRSPLAMHDERDVRSSCYIALLRAEQERDMPATTAARRSFGGGADTHLENAASLVFAQTSRRVTALLHSIAASRQSGSFSSPMLSIRGYRAGDSAASRVPPASCQRSSGRTARTEHWTATRVVERNAPGAVRIERSGVGIERRGRLVAGFCPRPWRASDGRFRGNAEAFGATNDIPRQVPTQKRCYDCLVPTLDKVGVRESDATFGYQCHVLVMLVSSPSPTTSPPHSSAVPSRLFTSAVTLIPQRPRHARSAAPTLISCRLRRSTLLCRLRRVHAPLPRRLRPALLCPCCIACAALAAALFAPQPTLSGPAQGRPPPPPPCCLARVRVVLPPFHPCRLCPFRWPTSTDADASDHRRPRLAPRPCLAVPREHRPRPLPCRPVIHFEASSVRTAGAAPFK</sequence>
<proteinExistence type="predicted"/>
<dbReference type="EMBL" id="JARJCN010000091">
    <property type="protein sequence ID" value="KAJ7075680.1"/>
    <property type="molecule type" value="Genomic_DNA"/>
</dbReference>
<accession>A0AAD6TUT9</accession>
<feature type="compositionally biased region" description="Basic residues" evidence="1">
    <location>
        <begin position="68"/>
        <end position="77"/>
    </location>
</feature>